<evidence type="ECO:0000313" key="1">
    <source>
        <dbReference type="EMBL" id="CAG9953748.1"/>
    </source>
</evidence>
<proteinExistence type="predicted"/>
<evidence type="ECO:0000313" key="2">
    <source>
        <dbReference type="Proteomes" id="UP000836387"/>
    </source>
</evidence>
<protein>
    <submittedName>
        <fullName evidence="1">Uncharacterized protein</fullName>
    </submittedName>
</protein>
<comment type="caution">
    <text evidence="1">The sequence shown here is derived from an EMBL/GenBank/DDBJ whole genome shotgun (WGS) entry which is preliminary data.</text>
</comment>
<reference evidence="1" key="2">
    <citation type="submission" date="2021-10" db="EMBL/GenBank/DDBJ databases">
        <authorList>
            <person name="Piombo E."/>
        </authorList>
    </citation>
    <scope>NUCLEOTIDE SEQUENCE</scope>
</reference>
<name>A0ACA9UN05_BIOOC</name>
<reference evidence="1" key="1">
    <citation type="submission" date="2020-04" db="EMBL/GenBank/DDBJ databases">
        <authorList>
            <person name="Broberg M."/>
        </authorList>
    </citation>
    <scope>NUCLEOTIDE SEQUENCE</scope>
</reference>
<dbReference type="EMBL" id="CADEHS020000539">
    <property type="protein sequence ID" value="CAG9953748.1"/>
    <property type="molecule type" value="Genomic_DNA"/>
</dbReference>
<sequence>MSFARSNSLAHSVRGRAHRVSKSVRRSSIWDVYEKAKIRGVDIQRKPWAMLVFEYAFYFLLVALVYFVLVGMPLWKGSVWWLYWLMENKLSFMTAGFAIPLGVAALYAFVPLLVLFEKDPPPYDPIVERDLRNNPGVATTALLIPCYKSAGLIAATLDSAIKIFPPSHIFVIANGNSPTPLDNTEEEFKDVLMIDDDCKLPANFPVVSDRLTGKVKSIGYTIKSTGPNSSLRHAMPAAQDLEYKISGLQRLFAGAVGSATFPHGAISLWNREFLVSIFYDHPGFSISEDWFFGDSCRKLGGRIKMCSSVFVETETPDAIFKSSGSERGGFGEMTVFKQRFMRWNFFFVNGMWYNIAYIFRSWSLGWWELGAKLFVFQEAYETLLYILAPFLIPIGVLIRPQFLGILMGVTIGLYLVNAVIFNEIHLRLKRERVTYKVLILYYMPYKIILTFINIVSCYWSIFKYARYFAKRHLKVVEDEKAVEVILRLDEDLGDDAEPDGRLSDACSQGRRMTVTALNTRTSVNPKGRGQSIMAGGVTIGTHSIPGYGTE</sequence>
<keyword evidence="2" id="KW-1185">Reference proteome</keyword>
<feature type="non-terminal residue" evidence="1">
    <location>
        <position position="550"/>
    </location>
</feature>
<accession>A0ACA9UN05</accession>
<gene>
    <name evidence="1" type="ORF">CRV2_00022203</name>
</gene>
<organism evidence="1 2">
    <name type="scientific">Clonostachys rosea f. rosea IK726</name>
    <dbReference type="NCBI Taxonomy" id="1349383"/>
    <lineage>
        <taxon>Eukaryota</taxon>
        <taxon>Fungi</taxon>
        <taxon>Dikarya</taxon>
        <taxon>Ascomycota</taxon>
        <taxon>Pezizomycotina</taxon>
        <taxon>Sordariomycetes</taxon>
        <taxon>Hypocreomycetidae</taxon>
        <taxon>Hypocreales</taxon>
        <taxon>Bionectriaceae</taxon>
        <taxon>Clonostachys</taxon>
    </lineage>
</organism>
<dbReference type="Proteomes" id="UP000836387">
    <property type="component" value="Unassembled WGS sequence"/>
</dbReference>